<dbReference type="Gene3D" id="1.25.40.10">
    <property type="entry name" value="Tetratricopeptide repeat domain"/>
    <property type="match status" value="1"/>
</dbReference>
<name>A0A8H4SPN3_9HYPO</name>
<dbReference type="PANTHER" id="PTHR10039:SF14">
    <property type="entry name" value="NACHT DOMAIN-CONTAINING PROTEIN"/>
    <property type="match status" value="1"/>
</dbReference>
<dbReference type="InterPro" id="IPR011990">
    <property type="entry name" value="TPR-like_helical_dom_sf"/>
</dbReference>
<protein>
    <submittedName>
        <fullName evidence="3">Uncharacterized protein</fullName>
    </submittedName>
</protein>
<dbReference type="SMART" id="SM00028">
    <property type="entry name" value="TPR"/>
    <property type="match status" value="2"/>
</dbReference>
<feature type="coiled-coil region" evidence="1">
    <location>
        <begin position="446"/>
        <end position="473"/>
    </location>
</feature>
<comment type="caution">
    <text evidence="3">The sequence shown here is derived from an EMBL/GenBank/DDBJ whole genome shotgun (WGS) entry which is preliminary data.</text>
</comment>
<gene>
    <name evidence="3" type="ORF">FSARC_14969</name>
</gene>
<dbReference type="OrthoDB" id="448455at2759"/>
<organism evidence="3 4">
    <name type="scientific">Fusarium sarcochroum</name>
    <dbReference type="NCBI Taxonomy" id="1208366"/>
    <lineage>
        <taxon>Eukaryota</taxon>
        <taxon>Fungi</taxon>
        <taxon>Dikarya</taxon>
        <taxon>Ascomycota</taxon>
        <taxon>Pezizomycotina</taxon>
        <taxon>Sordariomycetes</taxon>
        <taxon>Hypocreomycetidae</taxon>
        <taxon>Hypocreales</taxon>
        <taxon>Nectriaceae</taxon>
        <taxon>Fusarium</taxon>
        <taxon>Fusarium lateritium species complex</taxon>
    </lineage>
</organism>
<dbReference type="SUPFAM" id="SSF48452">
    <property type="entry name" value="TPR-like"/>
    <property type="match status" value="1"/>
</dbReference>
<feature type="compositionally biased region" description="Acidic residues" evidence="2">
    <location>
        <begin position="822"/>
        <end position="834"/>
    </location>
</feature>
<feature type="compositionally biased region" description="Low complexity" evidence="2">
    <location>
        <begin position="796"/>
        <end position="808"/>
    </location>
</feature>
<keyword evidence="4" id="KW-1185">Reference proteome</keyword>
<feature type="region of interest" description="Disordered" evidence="2">
    <location>
        <begin position="753"/>
        <end position="834"/>
    </location>
</feature>
<feature type="compositionally biased region" description="Gly residues" evidence="2">
    <location>
        <begin position="767"/>
        <end position="781"/>
    </location>
</feature>
<evidence type="ECO:0000256" key="1">
    <source>
        <dbReference type="SAM" id="Coils"/>
    </source>
</evidence>
<sequence length="949" mass="107140">MLLRFNTTGREAAVLRSLEKPLPADLHELYEVLVAECYRHLASNHEYMVNRLLHWVAYSHRSLSLDEVASLLRVWSDDNTFDIEEIPEPFTKFIRVGDPGADAEARAKIQAQGGYGTDVSQLDKSQDANPDAIYNDGDLPVKFHERSMRSFFLEAPRKEDSRRWKASEAHRQLFLDCAKILSLGDKITVVKSLKEYAVEYTFDHWREIDPQEHSTEEQVEVMEAFATIMLNKHQFATLFDQNEVNYDDQFTEEAFDKVSAWAALLDDTKPALSEDIEQWWSKIAQHPQNCLLHLIKAHLRRVYTAEDEESAVASFKSVRDAMQLSNMHDKLAEQATKNFGDDAGDTSEPLDKDQVAMALEDLFDDVEMDASAYRAVASVLYHYENYEQAATTCDKAVERAESPLEKVKSLWTMALIHFEMETGEAYTYANRCIENLDHESIPSVLKREAYATKARIESELEKYDEALHSFTQARLSDPAGLTPGDVLEEEIGMFSEREDKTRYIEILKSWNPLERLTWMAWEYPDEYSYRHDLVRDAALQTNKVDFIQAIYEESIKYLDNVNAGAPFRCELALLHLQVRNDPQMARKVLDEVLESSSTGWPYAVTEESPNDILDRVIGYQSDITWRLFQESSDPEVKSDLLKSLQELLSRPLAFDVPPNSDTNILHQPLAIVRMQLKMGPTREAQKTLQGVINGCIDALSDNVGWNDAQCLTFLAMALNILGKISKSGKKLKRVARILLSALFSHLDLEVPHYTSDSDDEGSVSSGGSSGVASGDGDGSGSEAGSENGGEEENEAVSEGASQAGSEAGSSGGSGSEWQSESGSEDELPTDEGDLIGDSGYRACNGACNPFQRFNYWGDRVAYQCMTCYDAFLCQDCHENRLSANKGEPLKTRLYCGKNHEYLKMPIEGWHGVEDGKIMIEGEEPVDFKEFLRLIRDQLCKQAWDEFWQG</sequence>
<dbReference type="Proteomes" id="UP000622797">
    <property type="component" value="Unassembled WGS sequence"/>
</dbReference>
<dbReference type="InterPro" id="IPR019734">
    <property type="entry name" value="TPR_rpt"/>
</dbReference>
<reference evidence="3" key="1">
    <citation type="journal article" date="2020" name="BMC Genomics">
        <title>Correction to: Identification and distribution of gene clusters required for synthesis of sphingolipid metabolism inhibitors in diverse species of the filamentous fungus Fusarium.</title>
        <authorList>
            <person name="Kim H.S."/>
            <person name="Lohmar J.M."/>
            <person name="Busman M."/>
            <person name="Brown D.W."/>
            <person name="Naumann T.A."/>
            <person name="Divon H.H."/>
            <person name="Lysoe E."/>
            <person name="Uhlig S."/>
            <person name="Proctor R.H."/>
        </authorList>
    </citation>
    <scope>NUCLEOTIDE SEQUENCE</scope>
    <source>
        <strain evidence="3">NRRL 20472</strain>
    </source>
</reference>
<evidence type="ECO:0000313" key="4">
    <source>
        <dbReference type="Proteomes" id="UP000622797"/>
    </source>
</evidence>
<accession>A0A8H4SPN3</accession>
<evidence type="ECO:0000313" key="3">
    <source>
        <dbReference type="EMBL" id="KAF4943272.1"/>
    </source>
</evidence>
<reference evidence="3" key="2">
    <citation type="submission" date="2020-05" db="EMBL/GenBank/DDBJ databases">
        <authorList>
            <person name="Kim H.-S."/>
            <person name="Proctor R.H."/>
            <person name="Brown D.W."/>
        </authorList>
    </citation>
    <scope>NUCLEOTIDE SEQUENCE</scope>
    <source>
        <strain evidence="3">NRRL 20472</strain>
    </source>
</reference>
<dbReference type="AlphaFoldDB" id="A0A8H4SPN3"/>
<evidence type="ECO:0000256" key="2">
    <source>
        <dbReference type="SAM" id="MobiDB-lite"/>
    </source>
</evidence>
<keyword evidence="1" id="KW-0175">Coiled coil</keyword>
<dbReference type="PANTHER" id="PTHR10039">
    <property type="entry name" value="AMELOGENIN"/>
    <property type="match status" value="1"/>
</dbReference>
<dbReference type="EMBL" id="JABEXW010001605">
    <property type="protein sequence ID" value="KAF4943272.1"/>
    <property type="molecule type" value="Genomic_DNA"/>
</dbReference>
<proteinExistence type="predicted"/>